<evidence type="ECO:0000259" key="3">
    <source>
        <dbReference type="Pfam" id="PF08458"/>
    </source>
</evidence>
<feature type="domain" description="Pleckstrin-like plant" evidence="3">
    <location>
        <begin position="260"/>
        <end position="353"/>
    </location>
</feature>
<dbReference type="InterPro" id="IPR013666">
    <property type="entry name" value="PH_pln"/>
</dbReference>
<dbReference type="EMBL" id="LFYR01001032">
    <property type="protein sequence ID" value="KMZ65547.1"/>
    <property type="molecule type" value="Genomic_DNA"/>
</dbReference>
<evidence type="ECO:0000259" key="2">
    <source>
        <dbReference type="Pfam" id="PF05703"/>
    </source>
</evidence>
<evidence type="ECO:0000313" key="4">
    <source>
        <dbReference type="EMBL" id="KMZ65547.1"/>
    </source>
</evidence>
<dbReference type="Proteomes" id="UP000036987">
    <property type="component" value="Unassembled WGS sequence"/>
</dbReference>
<evidence type="ECO:0000313" key="5">
    <source>
        <dbReference type="Proteomes" id="UP000036987"/>
    </source>
</evidence>
<dbReference type="SUPFAM" id="SSF50729">
    <property type="entry name" value="PH domain-like"/>
    <property type="match status" value="1"/>
</dbReference>
<evidence type="ECO:0000256" key="1">
    <source>
        <dbReference type="SAM" id="MobiDB-lite"/>
    </source>
</evidence>
<dbReference type="GO" id="GO:0010087">
    <property type="term" value="P:phloem or xylem histogenesis"/>
    <property type="evidence" value="ECO:0000318"/>
    <property type="project" value="GO_Central"/>
</dbReference>
<sequence>MGSVSYLWTEGKGTNSTGVTKRRSFHTEGNGKSLLVGGGGIDEIRESYERSESPGMELSSLLTDHLPPPHAKATRLALQNLVLSLAVPVPQQQATGSEKVPTPNSSKWLRWFKKRQNSSSERKEKVRADKAYMHATVTVAGVAAAILGVTSKWAKMYPGASNYAMPTAMTSAAELLAAHLVQLAHQTGANHPTLASTIQSGMNVTTSTDLITLTAAAATSLRAATVLKDRMQIDRSIGRQSIVSGRISNIPDLFCKEGHLRKKTRRGLCWKHLNIYMNKDSQIILKIKKKHRAASLFTTKTSVVYGVQEVISGRQDVGIWFLLKTDNGFMEFLCETEIQKQKWVAWVKNLMHQASVGRHQLIKPLQKLKMS</sequence>
<dbReference type="Pfam" id="PF08458">
    <property type="entry name" value="PH_2"/>
    <property type="match status" value="1"/>
</dbReference>
<gene>
    <name evidence="4" type="ORF">ZOSMA_31G01360</name>
</gene>
<dbReference type="InterPro" id="IPR008546">
    <property type="entry name" value="VAN3-bd-like_auxin_canal"/>
</dbReference>
<evidence type="ECO:0008006" key="6">
    <source>
        <dbReference type="Google" id="ProtNLM"/>
    </source>
</evidence>
<organism evidence="4 5">
    <name type="scientific">Zostera marina</name>
    <name type="common">Eelgrass</name>
    <dbReference type="NCBI Taxonomy" id="29655"/>
    <lineage>
        <taxon>Eukaryota</taxon>
        <taxon>Viridiplantae</taxon>
        <taxon>Streptophyta</taxon>
        <taxon>Embryophyta</taxon>
        <taxon>Tracheophyta</taxon>
        <taxon>Spermatophyta</taxon>
        <taxon>Magnoliopsida</taxon>
        <taxon>Liliopsida</taxon>
        <taxon>Zosteraceae</taxon>
        <taxon>Zostera</taxon>
    </lineage>
</organism>
<accession>A0A0K9PBC1</accession>
<dbReference type="OrthoDB" id="1897931at2759"/>
<protein>
    <recommendedName>
        <fullName evidence="6">PH domain-containing protein</fullName>
    </recommendedName>
</protein>
<dbReference type="Pfam" id="PF05703">
    <property type="entry name" value="Auxin_canalis"/>
    <property type="match status" value="1"/>
</dbReference>
<dbReference type="PANTHER" id="PTHR31351">
    <property type="entry name" value="EXPRESSED PROTEIN"/>
    <property type="match status" value="1"/>
</dbReference>
<dbReference type="GO" id="GO:0009734">
    <property type="term" value="P:auxin-activated signaling pathway"/>
    <property type="evidence" value="ECO:0000318"/>
    <property type="project" value="GO_Central"/>
</dbReference>
<proteinExistence type="predicted"/>
<keyword evidence="5" id="KW-1185">Reference proteome</keyword>
<dbReference type="InterPro" id="IPR040269">
    <property type="entry name" value="VAB"/>
</dbReference>
<reference evidence="5" key="1">
    <citation type="journal article" date="2016" name="Nature">
        <title>The genome of the seagrass Zostera marina reveals angiosperm adaptation to the sea.</title>
        <authorList>
            <person name="Olsen J.L."/>
            <person name="Rouze P."/>
            <person name="Verhelst B."/>
            <person name="Lin Y.-C."/>
            <person name="Bayer T."/>
            <person name="Collen J."/>
            <person name="Dattolo E."/>
            <person name="De Paoli E."/>
            <person name="Dittami S."/>
            <person name="Maumus F."/>
            <person name="Michel G."/>
            <person name="Kersting A."/>
            <person name="Lauritano C."/>
            <person name="Lohaus R."/>
            <person name="Toepel M."/>
            <person name="Tonon T."/>
            <person name="Vanneste K."/>
            <person name="Amirebrahimi M."/>
            <person name="Brakel J."/>
            <person name="Bostroem C."/>
            <person name="Chovatia M."/>
            <person name="Grimwood J."/>
            <person name="Jenkins J.W."/>
            <person name="Jueterbock A."/>
            <person name="Mraz A."/>
            <person name="Stam W.T."/>
            <person name="Tice H."/>
            <person name="Bornberg-Bauer E."/>
            <person name="Green P.J."/>
            <person name="Pearson G.A."/>
            <person name="Procaccini G."/>
            <person name="Duarte C.M."/>
            <person name="Schmutz J."/>
            <person name="Reusch T.B.H."/>
            <person name="Van de Peer Y."/>
        </authorList>
    </citation>
    <scope>NUCLEOTIDE SEQUENCE [LARGE SCALE GENOMIC DNA]</scope>
    <source>
        <strain evidence="5">cv. Finnish</strain>
    </source>
</reference>
<dbReference type="PANTHER" id="PTHR31351:SF24">
    <property type="entry name" value="VAN3-BINDING PROTEIN-LIKE"/>
    <property type="match status" value="1"/>
</dbReference>
<dbReference type="AlphaFoldDB" id="A0A0K9PBC1"/>
<feature type="region of interest" description="Disordered" evidence="1">
    <location>
        <begin position="1"/>
        <end position="39"/>
    </location>
</feature>
<feature type="domain" description="VAN3-binding protein-like auxin canalisation" evidence="2">
    <location>
        <begin position="102"/>
        <end position="233"/>
    </location>
</feature>
<name>A0A0K9PBC1_ZOSMR</name>
<dbReference type="GO" id="GO:0010305">
    <property type="term" value="P:leaf vascular tissue pattern formation"/>
    <property type="evidence" value="ECO:0000318"/>
    <property type="project" value="GO_Central"/>
</dbReference>
<comment type="caution">
    <text evidence="4">The sequence shown here is derived from an EMBL/GenBank/DDBJ whole genome shotgun (WGS) entry which is preliminary data.</text>
</comment>